<dbReference type="Proteomes" id="UP000325577">
    <property type="component" value="Linkage Group LG6"/>
</dbReference>
<keyword evidence="4" id="KW-1185">Reference proteome</keyword>
<sequence>MLTFLMFMVITIRVLCCKSHDWTTLVKELMVLQGMKLQSIIRIQPIYGLAMWKKGSISLKPPWILRLSLGVFSEDPSFLMESLHGDLSSPSLRGRRSLNNGSHGGREGRGRGAWVELGIKDQKPSLSSFDKAAFLELRSAYVSNFKGFLADSKGGVQEYGRSNSQEALGCDGRSFQSFKEGGQLDGTAHLGQVICGNTTKSAFSDLRGGSRGRSPIAVEGSVGLVNTMDIGAESVANMSGKS</sequence>
<feature type="region of interest" description="Disordered" evidence="1">
    <location>
        <begin position="86"/>
        <end position="110"/>
    </location>
</feature>
<proteinExistence type="predicted"/>
<protein>
    <submittedName>
        <fullName evidence="3">Uncharacterized protein</fullName>
    </submittedName>
</protein>
<reference evidence="3 4" key="1">
    <citation type="submission" date="2019-09" db="EMBL/GenBank/DDBJ databases">
        <title>A chromosome-level genome assembly of the Chinese tupelo Nyssa sinensis.</title>
        <authorList>
            <person name="Yang X."/>
            <person name="Kang M."/>
            <person name="Yang Y."/>
            <person name="Xiong H."/>
            <person name="Wang M."/>
            <person name="Zhang Z."/>
            <person name="Wang Z."/>
            <person name="Wu H."/>
            <person name="Ma T."/>
            <person name="Liu J."/>
            <person name="Xi Z."/>
        </authorList>
    </citation>
    <scope>NUCLEOTIDE SEQUENCE [LARGE SCALE GENOMIC DNA]</scope>
    <source>
        <strain evidence="3">J267</strain>
        <tissue evidence="3">Leaf</tissue>
    </source>
</reference>
<keyword evidence="2" id="KW-0732">Signal</keyword>
<evidence type="ECO:0000313" key="3">
    <source>
        <dbReference type="EMBL" id="KAA8519128.1"/>
    </source>
</evidence>
<evidence type="ECO:0000256" key="2">
    <source>
        <dbReference type="SAM" id="SignalP"/>
    </source>
</evidence>
<feature type="signal peptide" evidence="2">
    <location>
        <begin position="1"/>
        <end position="16"/>
    </location>
</feature>
<gene>
    <name evidence="3" type="ORF">F0562_013398</name>
</gene>
<name>A0A5J4ZNA8_9ASTE</name>
<accession>A0A5J4ZNA8</accession>
<dbReference type="AlphaFoldDB" id="A0A5J4ZNA8"/>
<organism evidence="3 4">
    <name type="scientific">Nyssa sinensis</name>
    <dbReference type="NCBI Taxonomy" id="561372"/>
    <lineage>
        <taxon>Eukaryota</taxon>
        <taxon>Viridiplantae</taxon>
        <taxon>Streptophyta</taxon>
        <taxon>Embryophyta</taxon>
        <taxon>Tracheophyta</taxon>
        <taxon>Spermatophyta</taxon>
        <taxon>Magnoliopsida</taxon>
        <taxon>eudicotyledons</taxon>
        <taxon>Gunneridae</taxon>
        <taxon>Pentapetalae</taxon>
        <taxon>asterids</taxon>
        <taxon>Cornales</taxon>
        <taxon>Nyssaceae</taxon>
        <taxon>Nyssa</taxon>
    </lineage>
</organism>
<evidence type="ECO:0000313" key="4">
    <source>
        <dbReference type="Proteomes" id="UP000325577"/>
    </source>
</evidence>
<dbReference type="EMBL" id="CM018049">
    <property type="protein sequence ID" value="KAA8519128.1"/>
    <property type="molecule type" value="Genomic_DNA"/>
</dbReference>
<feature type="chain" id="PRO_5023871627" evidence="2">
    <location>
        <begin position="17"/>
        <end position="242"/>
    </location>
</feature>
<evidence type="ECO:0000256" key="1">
    <source>
        <dbReference type="SAM" id="MobiDB-lite"/>
    </source>
</evidence>